<dbReference type="EC" id="1.1.1.-" evidence="4"/>
<feature type="domain" description="Mannitol dehydrogenase C-terminal" evidence="3">
    <location>
        <begin position="267"/>
        <end position="454"/>
    </location>
</feature>
<dbReference type="Proteomes" id="UP001228139">
    <property type="component" value="Chromosome"/>
</dbReference>
<dbReference type="Pfam" id="PF08125">
    <property type="entry name" value="Mannitol_dh_C"/>
    <property type="match status" value="1"/>
</dbReference>
<name>A0AA50DNJ7_9GAMM</name>
<feature type="domain" description="Mannitol dehydrogenase N-terminal" evidence="2">
    <location>
        <begin position="10"/>
        <end position="259"/>
    </location>
</feature>
<reference evidence="4 5" key="1">
    <citation type="submission" date="2023-07" db="EMBL/GenBank/DDBJ databases">
        <title>Pathogenic bacteria of pear tree diseases.</title>
        <authorList>
            <person name="Zhang Z."/>
            <person name="He L."/>
            <person name="Huang R."/>
        </authorList>
    </citation>
    <scope>NUCLEOTIDE SEQUENCE [LARGE SCALE GENOMIC DNA]</scope>
    <source>
        <strain evidence="4 5">DE2</strain>
    </source>
</reference>
<keyword evidence="1 4" id="KW-0560">Oxidoreductase</keyword>
<dbReference type="InterPro" id="IPR013118">
    <property type="entry name" value="Mannitol_DH_C"/>
</dbReference>
<proteinExistence type="predicted"/>
<dbReference type="AlphaFoldDB" id="A0AA50DNJ7"/>
<dbReference type="InterPro" id="IPR050988">
    <property type="entry name" value="Mannitol_DH/Oxidoreductase"/>
</dbReference>
<dbReference type="InterPro" id="IPR036291">
    <property type="entry name" value="NAD(P)-bd_dom_sf"/>
</dbReference>
<sequence>MAAQQTLQWVHIGAGSFHRAHQACYLNRLLQQGGDSAVEWHIALGNIRDDAETLLSILERQKGEYVLETVSPAGEREYEKITVIKKIIPWDIKLAALIAEGAAPETKVISFTVTEGGYYLDSHRVLDKSNRDVDLDLKGGVRTIYGAIAHILQRRMEQQAGPITLMCCDNVRQNGEHFRDGLVQFLTLRQQDGLLKWLAESVTTPNTMVDRITPRPSPDIAARVKTALGISDAAPVMAESFIQWVVEDKFAAERPALEKVDVALVNNVEAYEEAKTRILNASHSAIAWAGTLQGLSFIDESTHVKAIYQLAWDYVTEDVIPCLTPSPLDLESYRDVILERFGNPYIKDTNQRVAADGLSKIPGFITPTLITRYEQGETPRACAKLPALFFLFMRRWHEGSLPYNYEDGILDPHQVHAWYQSEDPVKAFASDNALFSTLAGKANFIQLIRESVECLEKAALTSTHQ</sequence>
<dbReference type="GO" id="GO:0042840">
    <property type="term" value="P:D-glucuronate catabolic process"/>
    <property type="evidence" value="ECO:0007669"/>
    <property type="project" value="TreeGrafter"/>
</dbReference>
<organism evidence="4 5">
    <name type="scientific">Erwinia pyri</name>
    <dbReference type="NCBI Taxonomy" id="3062598"/>
    <lineage>
        <taxon>Bacteria</taxon>
        <taxon>Pseudomonadati</taxon>
        <taxon>Pseudomonadota</taxon>
        <taxon>Gammaproteobacteria</taxon>
        <taxon>Enterobacterales</taxon>
        <taxon>Erwiniaceae</taxon>
        <taxon>Erwinia</taxon>
    </lineage>
</organism>
<dbReference type="EMBL" id="CP132353">
    <property type="protein sequence ID" value="WLS79351.1"/>
    <property type="molecule type" value="Genomic_DNA"/>
</dbReference>
<dbReference type="SUPFAM" id="SSF48179">
    <property type="entry name" value="6-phosphogluconate dehydrogenase C-terminal domain-like"/>
    <property type="match status" value="1"/>
</dbReference>
<keyword evidence="5" id="KW-1185">Reference proteome</keyword>
<accession>A0AA50DNJ7</accession>
<dbReference type="Pfam" id="PF01232">
    <property type="entry name" value="Mannitol_dh"/>
    <property type="match status" value="1"/>
</dbReference>
<protein>
    <submittedName>
        <fullName evidence="4">Mannitol dehydrogenase family protein</fullName>
        <ecNumber evidence="4">1.1.1.-</ecNumber>
    </submittedName>
</protein>
<evidence type="ECO:0000313" key="5">
    <source>
        <dbReference type="Proteomes" id="UP001228139"/>
    </source>
</evidence>
<dbReference type="GO" id="GO:0008866">
    <property type="term" value="F:fructuronate reductase activity"/>
    <property type="evidence" value="ECO:0007669"/>
    <property type="project" value="TreeGrafter"/>
</dbReference>
<dbReference type="SUPFAM" id="SSF51735">
    <property type="entry name" value="NAD(P)-binding Rossmann-fold domains"/>
    <property type="match status" value="1"/>
</dbReference>
<evidence type="ECO:0000259" key="2">
    <source>
        <dbReference type="Pfam" id="PF01232"/>
    </source>
</evidence>
<dbReference type="PRINTS" id="PR00084">
    <property type="entry name" value="MTLDHDRGNASE"/>
</dbReference>
<dbReference type="InterPro" id="IPR013131">
    <property type="entry name" value="Mannitol_DH_N"/>
</dbReference>
<dbReference type="KEGG" id="epi:Q3V30_02170"/>
<dbReference type="InterPro" id="IPR008927">
    <property type="entry name" value="6-PGluconate_DH-like_C_sf"/>
</dbReference>
<dbReference type="InterPro" id="IPR013328">
    <property type="entry name" value="6PGD_dom2"/>
</dbReference>
<dbReference type="Gene3D" id="3.40.50.720">
    <property type="entry name" value="NAD(P)-binding Rossmann-like Domain"/>
    <property type="match status" value="1"/>
</dbReference>
<evidence type="ECO:0000313" key="4">
    <source>
        <dbReference type="EMBL" id="WLS79351.1"/>
    </source>
</evidence>
<evidence type="ECO:0000259" key="3">
    <source>
        <dbReference type="Pfam" id="PF08125"/>
    </source>
</evidence>
<dbReference type="InterPro" id="IPR050025">
    <property type="entry name" value="DalD"/>
</dbReference>
<dbReference type="NCBIfam" id="NF043014">
    <property type="entry name" value="DArabDhDalD"/>
    <property type="match status" value="1"/>
</dbReference>
<dbReference type="PANTHER" id="PTHR43362:SF7">
    <property type="entry name" value="D-MANNONATE OXIDOREDUCTASE"/>
    <property type="match status" value="1"/>
</dbReference>
<dbReference type="PANTHER" id="PTHR43362">
    <property type="entry name" value="MANNITOL DEHYDROGENASE DSF1-RELATED"/>
    <property type="match status" value="1"/>
</dbReference>
<gene>
    <name evidence="4" type="ORF">Q3V30_02170</name>
</gene>
<dbReference type="InterPro" id="IPR000669">
    <property type="entry name" value="Mannitol_DH"/>
</dbReference>
<dbReference type="Gene3D" id="1.10.1040.10">
    <property type="entry name" value="N-(1-d-carboxylethyl)-l-norvaline Dehydrogenase, domain 2"/>
    <property type="match status" value="1"/>
</dbReference>
<dbReference type="RefSeq" id="WP_306210047.1">
    <property type="nucleotide sequence ID" value="NZ_CP132353.1"/>
</dbReference>
<evidence type="ECO:0000256" key="1">
    <source>
        <dbReference type="ARBA" id="ARBA00023002"/>
    </source>
</evidence>